<dbReference type="Pfam" id="PF02698">
    <property type="entry name" value="DUF218"/>
    <property type="match status" value="1"/>
</dbReference>
<dbReference type="CDD" id="cd06259">
    <property type="entry name" value="YdcF-like"/>
    <property type="match status" value="1"/>
</dbReference>
<name>A0ABU2VGT1_9ACTN</name>
<feature type="domain" description="DUF218" evidence="2">
    <location>
        <begin position="163"/>
        <end position="305"/>
    </location>
</feature>
<reference evidence="4" key="1">
    <citation type="submission" date="2023-07" db="EMBL/GenBank/DDBJ databases">
        <title>30 novel species of actinomycetes from the DSMZ collection.</title>
        <authorList>
            <person name="Nouioui I."/>
        </authorList>
    </citation>
    <scope>NUCLEOTIDE SEQUENCE [LARGE SCALE GENOMIC DNA]</scope>
    <source>
        <strain evidence="4">DSM 41640</strain>
    </source>
</reference>
<accession>A0ABU2VGT1</accession>
<proteinExistence type="predicted"/>
<keyword evidence="1" id="KW-1133">Transmembrane helix</keyword>
<feature type="transmembrane region" description="Helical" evidence="1">
    <location>
        <begin position="102"/>
        <end position="120"/>
    </location>
</feature>
<organism evidence="3 4">
    <name type="scientific">Streptomyces doebereineriae</name>
    <dbReference type="NCBI Taxonomy" id="3075528"/>
    <lineage>
        <taxon>Bacteria</taxon>
        <taxon>Bacillati</taxon>
        <taxon>Actinomycetota</taxon>
        <taxon>Actinomycetes</taxon>
        <taxon>Kitasatosporales</taxon>
        <taxon>Streptomycetaceae</taxon>
        <taxon>Streptomyces</taxon>
    </lineage>
</organism>
<keyword evidence="4" id="KW-1185">Reference proteome</keyword>
<dbReference type="PANTHER" id="PTHR30336:SF18">
    <property type="entry name" value="MEMBRANE PROTEIN"/>
    <property type="match status" value="1"/>
</dbReference>
<dbReference type="RefSeq" id="WP_311717440.1">
    <property type="nucleotide sequence ID" value="NZ_JAVREZ010000012.1"/>
</dbReference>
<evidence type="ECO:0000256" key="1">
    <source>
        <dbReference type="SAM" id="Phobius"/>
    </source>
</evidence>
<dbReference type="Proteomes" id="UP001183824">
    <property type="component" value="Unassembled WGS sequence"/>
</dbReference>
<dbReference type="InterPro" id="IPR014729">
    <property type="entry name" value="Rossmann-like_a/b/a_fold"/>
</dbReference>
<dbReference type="InterPro" id="IPR051599">
    <property type="entry name" value="Cell_Envelope_Assoc"/>
</dbReference>
<dbReference type="EMBL" id="JAVREZ010000012">
    <property type="protein sequence ID" value="MDT0484589.1"/>
    <property type="molecule type" value="Genomic_DNA"/>
</dbReference>
<comment type="caution">
    <text evidence="3">The sequence shown here is derived from an EMBL/GenBank/DDBJ whole genome shotgun (WGS) entry which is preliminary data.</text>
</comment>
<dbReference type="InterPro" id="IPR003848">
    <property type="entry name" value="DUF218"/>
</dbReference>
<feature type="transmembrane region" description="Helical" evidence="1">
    <location>
        <begin position="58"/>
        <end position="82"/>
    </location>
</feature>
<keyword evidence="1" id="KW-0472">Membrane</keyword>
<keyword evidence="1" id="KW-0812">Transmembrane</keyword>
<evidence type="ECO:0000313" key="4">
    <source>
        <dbReference type="Proteomes" id="UP001183824"/>
    </source>
</evidence>
<dbReference type="Gene3D" id="3.40.50.620">
    <property type="entry name" value="HUPs"/>
    <property type="match status" value="1"/>
</dbReference>
<sequence>MPAVIFAILAGPAFLLLLARTRQDPRRFGNAVLLGLCLVLLTLALLAQVATGSAPAPLLAAVTLAFALLALGVLALAFFLIANGVTMVRKEGRRPANLLSGLAGLAVLGCVTLTVTAADLDSAPLRHVAGAVLLVAGYVSYVFLSFLAYAFLYARLKVRHDVDFVVVLGSGLVGGSRVPPLLASRLQRARAVYEAQAARGTPPVLVTSGGQGPDEDLPEAEAMADYLIARGVPERHVVRENRSRTTEENLRFSEALMRERVPDHRCVVVTNNFHVFRAALTARRTGVNGQVIGSPTAAYFWPSATIREFAAIFLHYRAVNLGSCALVALMGFFLPS</sequence>
<evidence type="ECO:0000313" key="3">
    <source>
        <dbReference type="EMBL" id="MDT0484589.1"/>
    </source>
</evidence>
<protein>
    <submittedName>
        <fullName evidence="3">YdcF family protein</fullName>
    </submittedName>
</protein>
<dbReference type="PANTHER" id="PTHR30336">
    <property type="entry name" value="INNER MEMBRANE PROTEIN, PROBABLE PERMEASE"/>
    <property type="match status" value="1"/>
</dbReference>
<evidence type="ECO:0000259" key="2">
    <source>
        <dbReference type="Pfam" id="PF02698"/>
    </source>
</evidence>
<gene>
    <name evidence="3" type="ORF">RNB18_31135</name>
</gene>
<feature type="transmembrane region" description="Helical" evidence="1">
    <location>
        <begin position="132"/>
        <end position="152"/>
    </location>
</feature>
<feature type="transmembrane region" description="Helical" evidence="1">
    <location>
        <begin position="314"/>
        <end position="334"/>
    </location>
</feature>
<feature type="transmembrane region" description="Helical" evidence="1">
    <location>
        <begin position="31"/>
        <end position="51"/>
    </location>
</feature>